<gene>
    <name evidence="2" type="ORF">GRI42_11110</name>
</gene>
<name>A0A844Y2U0_9SPHN</name>
<protein>
    <submittedName>
        <fullName evidence="2">Uncharacterized protein</fullName>
    </submittedName>
</protein>
<keyword evidence="3" id="KW-1185">Reference proteome</keyword>
<organism evidence="2 3">
    <name type="scientific">Qipengyuania gaetbuli</name>
    <dbReference type="NCBI Taxonomy" id="266952"/>
    <lineage>
        <taxon>Bacteria</taxon>
        <taxon>Pseudomonadati</taxon>
        <taxon>Pseudomonadota</taxon>
        <taxon>Alphaproteobacteria</taxon>
        <taxon>Sphingomonadales</taxon>
        <taxon>Erythrobacteraceae</taxon>
        <taxon>Qipengyuania</taxon>
    </lineage>
</organism>
<keyword evidence="1" id="KW-0472">Membrane</keyword>
<evidence type="ECO:0000313" key="2">
    <source>
        <dbReference type="EMBL" id="MXO51849.1"/>
    </source>
</evidence>
<dbReference type="Proteomes" id="UP000444185">
    <property type="component" value="Unassembled WGS sequence"/>
</dbReference>
<sequence length="138" mass="14857">MKPASIKKFDMLYLGSIVVGLIGFALNYGDLVETTNAELAAAGVEGMAGGIMIGSLIFGIVINLALWFLISGLRIEFVKWILVLFAAWALFSLATTFGLLSGLNLVFTLIGNVMTLAAIYFLFQPDAKAWFAEKRGGN</sequence>
<evidence type="ECO:0000313" key="3">
    <source>
        <dbReference type="Proteomes" id="UP000444185"/>
    </source>
</evidence>
<dbReference type="EMBL" id="WTYF01000004">
    <property type="protein sequence ID" value="MXO51849.1"/>
    <property type="molecule type" value="Genomic_DNA"/>
</dbReference>
<keyword evidence="1" id="KW-1133">Transmembrane helix</keyword>
<keyword evidence="1" id="KW-0812">Transmembrane</keyword>
<evidence type="ECO:0000256" key="1">
    <source>
        <dbReference type="SAM" id="Phobius"/>
    </source>
</evidence>
<feature type="transmembrane region" description="Helical" evidence="1">
    <location>
        <begin position="77"/>
        <end position="99"/>
    </location>
</feature>
<comment type="caution">
    <text evidence="2">The sequence shown here is derived from an EMBL/GenBank/DDBJ whole genome shotgun (WGS) entry which is preliminary data.</text>
</comment>
<dbReference type="OrthoDB" id="7509246at2"/>
<dbReference type="RefSeq" id="WP_160608545.1">
    <property type="nucleotide sequence ID" value="NZ_JAHVHS010000004.1"/>
</dbReference>
<feature type="transmembrane region" description="Helical" evidence="1">
    <location>
        <begin position="12"/>
        <end position="29"/>
    </location>
</feature>
<proteinExistence type="predicted"/>
<feature type="transmembrane region" description="Helical" evidence="1">
    <location>
        <begin position="49"/>
        <end position="70"/>
    </location>
</feature>
<dbReference type="AlphaFoldDB" id="A0A844Y2U0"/>
<reference evidence="2 3" key="1">
    <citation type="submission" date="2019-12" db="EMBL/GenBank/DDBJ databases">
        <title>Genomic-based taxomic classification of the family Erythrobacteraceae.</title>
        <authorList>
            <person name="Xu L."/>
        </authorList>
    </citation>
    <scope>NUCLEOTIDE SEQUENCE [LARGE SCALE GENOMIC DNA]</scope>
    <source>
        <strain evidence="2 3">DSM 16225</strain>
    </source>
</reference>
<accession>A0A844Y2U0</accession>
<feature type="transmembrane region" description="Helical" evidence="1">
    <location>
        <begin position="105"/>
        <end position="123"/>
    </location>
</feature>